<evidence type="ECO:0000313" key="20">
    <source>
        <dbReference type="Proteomes" id="UP001501588"/>
    </source>
</evidence>
<dbReference type="SMART" id="SM00911">
    <property type="entry name" value="HWE_HK"/>
    <property type="match status" value="1"/>
</dbReference>
<evidence type="ECO:0000256" key="11">
    <source>
        <dbReference type="ARBA" id="ARBA00022777"/>
    </source>
</evidence>
<organism evidence="19 20">
    <name type="scientific">Craurococcus roseus</name>
    <dbReference type="NCBI Taxonomy" id="77585"/>
    <lineage>
        <taxon>Bacteria</taxon>
        <taxon>Pseudomonadati</taxon>
        <taxon>Pseudomonadota</taxon>
        <taxon>Alphaproteobacteria</taxon>
        <taxon>Acetobacterales</taxon>
        <taxon>Acetobacteraceae</taxon>
        <taxon>Craurococcus</taxon>
    </lineage>
</organism>
<dbReference type="Pfam" id="PF08447">
    <property type="entry name" value="PAS_3"/>
    <property type="match status" value="1"/>
</dbReference>
<dbReference type="InterPro" id="IPR000700">
    <property type="entry name" value="PAS-assoc_C"/>
</dbReference>
<dbReference type="EMBL" id="BAAAFZ010000002">
    <property type="protein sequence ID" value="GAA0566857.1"/>
    <property type="molecule type" value="Genomic_DNA"/>
</dbReference>
<dbReference type="InterPro" id="IPR013656">
    <property type="entry name" value="PAS_4"/>
</dbReference>
<dbReference type="Pfam" id="PF13185">
    <property type="entry name" value="GAF_2"/>
    <property type="match status" value="1"/>
</dbReference>
<dbReference type="NCBIfam" id="TIGR00229">
    <property type="entry name" value="sensory_box"/>
    <property type="match status" value="1"/>
</dbReference>
<keyword evidence="15" id="KW-0675">Receptor</keyword>
<feature type="region of interest" description="Disordered" evidence="16">
    <location>
        <begin position="42"/>
        <end position="80"/>
    </location>
</feature>
<dbReference type="Gene3D" id="2.10.70.100">
    <property type="match status" value="1"/>
</dbReference>
<evidence type="ECO:0000256" key="13">
    <source>
        <dbReference type="ARBA" id="ARBA00022991"/>
    </source>
</evidence>
<evidence type="ECO:0000259" key="18">
    <source>
        <dbReference type="PROSITE" id="PS50113"/>
    </source>
</evidence>
<keyword evidence="7" id="KW-0288">FMN</keyword>
<dbReference type="InterPro" id="IPR013655">
    <property type="entry name" value="PAS_fold_3"/>
</dbReference>
<sequence>MIGRVPSAARQDQPDGPVRRVAELEAEVAALRQALARGGAGCAAAPHAAGPPGERDGHTDATAFAGVGEPHVGGTAAGGPDNEALLRANADLAASRAALRASEERLRLLLDSATDYAILATDLNRRVVTWNAGAERLLGWSEIEIVGRPADTFFTPEDRAAGAPEHEAAGALAEGRAADERWHVRKDGSRFWSSGLVTPLRDPAAGPDAPPLGLLKIMRDRTEQRRAEEALRGRERRLRLLNDTAAGLLGATDPDEVLRPVFRELSEEFGVDISFSYVVGEDCGLLLASSFGVPEEARPGFARLALGEAVCGAAAQARRAVHLADAGASGDPAAAALRALGVRAYAVFPLLAGGSRLLGTISFGSRIRARFSEEEAEFLGTIANHVAVVRERLRAEAALRESEGRRRAALAAARLGTWEWDTATGFAVLDERSREILGLATDWGNRADEVFERIHPGDRQRVLAESLAAVAARRRLETEYRVTLPGGGERAVASLGDALPGAGDRPARMVGVFADITERKRAEERRTLLANELNHRVKNTLAVVQSLAFQTARGAADLPAFTGAFQARLVALARAHDLLTQKDWEGAPLAEVVRAALTPTADGDEARLDLGACVSDSPLPPAQALSLALALHELATNALKHGALSAPDGHVSVSCGMNPDGGAHLLEWIERGGPPVPGPPTRRGFGLRLLQHGLAAQSGVAADLRFEPEGLRCEIRLPPGR</sequence>
<dbReference type="RefSeq" id="WP_343893173.1">
    <property type="nucleotide sequence ID" value="NZ_BAAAFZ010000002.1"/>
</dbReference>
<dbReference type="CDD" id="cd00130">
    <property type="entry name" value="PAS"/>
    <property type="match status" value="2"/>
</dbReference>
<accession>A0ABP3PN60</accession>
<dbReference type="PROSITE" id="PS50112">
    <property type="entry name" value="PAS"/>
    <property type="match status" value="1"/>
</dbReference>
<keyword evidence="10" id="KW-0547">Nucleotide-binding</keyword>
<keyword evidence="8" id="KW-0808">Transferase</keyword>
<dbReference type="SUPFAM" id="SSF55874">
    <property type="entry name" value="ATPase domain of HSP90 chaperone/DNA topoisomerase II/histidine kinase"/>
    <property type="match status" value="1"/>
</dbReference>
<evidence type="ECO:0000256" key="10">
    <source>
        <dbReference type="ARBA" id="ARBA00022741"/>
    </source>
</evidence>
<evidence type="ECO:0000256" key="1">
    <source>
        <dbReference type="ARBA" id="ARBA00000085"/>
    </source>
</evidence>
<evidence type="ECO:0000259" key="17">
    <source>
        <dbReference type="PROSITE" id="PS50112"/>
    </source>
</evidence>
<evidence type="ECO:0000256" key="9">
    <source>
        <dbReference type="ARBA" id="ARBA00022737"/>
    </source>
</evidence>
<reference evidence="20" key="1">
    <citation type="journal article" date="2019" name="Int. J. Syst. Evol. Microbiol.">
        <title>The Global Catalogue of Microorganisms (GCM) 10K type strain sequencing project: providing services to taxonomists for standard genome sequencing and annotation.</title>
        <authorList>
            <consortium name="The Broad Institute Genomics Platform"/>
            <consortium name="The Broad Institute Genome Sequencing Center for Infectious Disease"/>
            <person name="Wu L."/>
            <person name="Ma J."/>
        </authorList>
    </citation>
    <scope>NUCLEOTIDE SEQUENCE [LARGE SCALE GENOMIC DNA]</scope>
    <source>
        <strain evidence="20">JCM 9933</strain>
    </source>
</reference>
<dbReference type="SUPFAM" id="SSF55781">
    <property type="entry name" value="GAF domain-like"/>
    <property type="match status" value="1"/>
</dbReference>
<evidence type="ECO:0000256" key="4">
    <source>
        <dbReference type="ARBA" id="ARBA00022553"/>
    </source>
</evidence>
<evidence type="ECO:0000256" key="14">
    <source>
        <dbReference type="ARBA" id="ARBA00023026"/>
    </source>
</evidence>
<feature type="domain" description="PAS" evidence="17">
    <location>
        <begin position="102"/>
        <end position="159"/>
    </location>
</feature>
<proteinExistence type="predicted"/>
<dbReference type="SMART" id="SM00065">
    <property type="entry name" value="GAF"/>
    <property type="match status" value="1"/>
</dbReference>
<evidence type="ECO:0000256" key="3">
    <source>
        <dbReference type="ARBA" id="ARBA00022543"/>
    </source>
</evidence>
<dbReference type="InterPro" id="IPR001610">
    <property type="entry name" value="PAC"/>
</dbReference>
<evidence type="ECO:0000256" key="15">
    <source>
        <dbReference type="ARBA" id="ARBA00023170"/>
    </source>
</evidence>
<dbReference type="Pfam" id="PF07536">
    <property type="entry name" value="HWE_HK"/>
    <property type="match status" value="1"/>
</dbReference>
<dbReference type="SMART" id="SM00091">
    <property type="entry name" value="PAS"/>
    <property type="match status" value="2"/>
</dbReference>
<keyword evidence="5" id="KW-0716">Sensory transduction</keyword>
<dbReference type="InterPro" id="IPR003018">
    <property type="entry name" value="GAF"/>
</dbReference>
<evidence type="ECO:0000256" key="8">
    <source>
        <dbReference type="ARBA" id="ARBA00022679"/>
    </source>
</evidence>
<dbReference type="PANTHER" id="PTHR41523:SF8">
    <property type="entry name" value="ETHYLENE RESPONSE SENSOR PROTEIN"/>
    <property type="match status" value="1"/>
</dbReference>
<keyword evidence="6" id="KW-0285">Flavoprotein</keyword>
<dbReference type="PROSITE" id="PS50113">
    <property type="entry name" value="PAC"/>
    <property type="match status" value="2"/>
</dbReference>
<dbReference type="InterPro" id="IPR011102">
    <property type="entry name" value="Sig_transdc_His_kinase_HWE"/>
</dbReference>
<evidence type="ECO:0000313" key="19">
    <source>
        <dbReference type="EMBL" id="GAA0566857.1"/>
    </source>
</evidence>
<name>A0ABP3PN60_9PROT</name>
<dbReference type="InterPro" id="IPR029016">
    <property type="entry name" value="GAF-like_dom_sf"/>
</dbReference>
<protein>
    <recommendedName>
        <fullName evidence="2">histidine kinase</fullName>
        <ecNumber evidence="2">2.7.13.3</ecNumber>
    </recommendedName>
</protein>
<dbReference type="Gene3D" id="3.30.450.40">
    <property type="match status" value="1"/>
</dbReference>
<comment type="caution">
    <text evidence="19">The sequence shown here is derived from an EMBL/GenBank/DDBJ whole genome shotgun (WGS) entry which is preliminary data.</text>
</comment>
<evidence type="ECO:0000256" key="16">
    <source>
        <dbReference type="SAM" id="MobiDB-lite"/>
    </source>
</evidence>
<evidence type="ECO:0000256" key="7">
    <source>
        <dbReference type="ARBA" id="ARBA00022643"/>
    </source>
</evidence>
<keyword evidence="3" id="KW-0600">Photoreceptor protein</keyword>
<feature type="domain" description="PAC" evidence="18">
    <location>
        <begin position="476"/>
        <end position="528"/>
    </location>
</feature>
<evidence type="ECO:0000256" key="2">
    <source>
        <dbReference type="ARBA" id="ARBA00012438"/>
    </source>
</evidence>
<dbReference type="EC" id="2.7.13.3" evidence="2"/>
<keyword evidence="4" id="KW-0597">Phosphoprotein</keyword>
<dbReference type="SUPFAM" id="SSF55785">
    <property type="entry name" value="PYP-like sensor domain (PAS domain)"/>
    <property type="match status" value="2"/>
</dbReference>
<dbReference type="PANTHER" id="PTHR41523">
    <property type="entry name" value="TWO-COMPONENT SYSTEM SENSOR PROTEIN"/>
    <property type="match status" value="1"/>
</dbReference>
<dbReference type="InterPro" id="IPR035965">
    <property type="entry name" value="PAS-like_dom_sf"/>
</dbReference>
<comment type="catalytic activity">
    <reaction evidence="1">
        <text>ATP + protein L-histidine = ADP + protein N-phospho-L-histidine.</text>
        <dbReference type="EC" id="2.7.13.3"/>
    </reaction>
</comment>
<keyword evidence="11" id="KW-0418">Kinase</keyword>
<keyword evidence="20" id="KW-1185">Reference proteome</keyword>
<gene>
    <name evidence="19" type="ORF">GCM10009416_01080</name>
</gene>
<evidence type="ECO:0000256" key="5">
    <source>
        <dbReference type="ARBA" id="ARBA00022606"/>
    </source>
</evidence>
<evidence type="ECO:0000256" key="12">
    <source>
        <dbReference type="ARBA" id="ARBA00022840"/>
    </source>
</evidence>
<dbReference type="Pfam" id="PF08448">
    <property type="entry name" value="PAS_4"/>
    <property type="match status" value="1"/>
</dbReference>
<dbReference type="SMART" id="SM00086">
    <property type="entry name" value="PAC"/>
    <property type="match status" value="2"/>
</dbReference>
<keyword evidence="9" id="KW-0677">Repeat</keyword>
<dbReference type="InterPro" id="IPR036890">
    <property type="entry name" value="HATPase_C_sf"/>
</dbReference>
<keyword evidence="12" id="KW-0067">ATP-binding</keyword>
<dbReference type="Proteomes" id="UP001501588">
    <property type="component" value="Unassembled WGS sequence"/>
</dbReference>
<keyword evidence="14" id="KW-0843">Virulence</keyword>
<dbReference type="Gene3D" id="3.30.565.10">
    <property type="entry name" value="Histidine kinase-like ATPase, C-terminal domain"/>
    <property type="match status" value="1"/>
</dbReference>
<evidence type="ECO:0000256" key="6">
    <source>
        <dbReference type="ARBA" id="ARBA00022630"/>
    </source>
</evidence>
<dbReference type="InterPro" id="IPR000014">
    <property type="entry name" value="PAS"/>
</dbReference>
<dbReference type="Gene3D" id="3.30.450.20">
    <property type="entry name" value="PAS domain"/>
    <property type="match status" value="2"/>
</dbReference>
<keyword evidence="13" id="KW-0157">Chromophore</keyword>
<feature type="compositionally biased region" description="Low complexity" evidence="16">
    <location>
        <begin position="42"/>
        <end position="52"/>
    </location>
</feature>
<feature type="domain" description="PAC" evidence="18">
    <location>
        <begin position="177"/>
        <end position="233"/>
    </location>
</feature>